<sequence>MNNTMKNIANTLLALSCVAAFSCESQLDEEPIGLITQDQINTEPTAASITSTVNSSYQLLSNTLNIIGEWDWTGGKVLRNDFILQDIAGGDMNKKWNPDGDQAWMDEVAAFNFTSINGAFNGIWSYDYEGISRVNQAISTLENQDVVSSTTLDQATRDRLLGEVYFLRAFYYFDLLNNFGGVPLLTKPLQSFEDAYEVATRTPQNDVLTQVKSDLQRAVELLPMQKYSSEAEPWRASRGAAKAMQAKVALFEEDWNLVIETVNELQSWNFYALNPNYFDAFDVNQEYQEDEVIFAYNHRQAVTPSEGNGLGALMGWGFVAPTEDFLNAFEDNDPRQGYTIDTASQQANKLLGTTDGTYKGNDDSPGNKVYIRFADVLLWKAEALIQQGNQEEGLQIIDEIRQRARNTPMVDGSPTPSDALPPYAGQGLSQAQAMDALMHERRVELGFESQRFNDLKRWGVADEVLTDLGKNFQEQNYLYPIPQGEIDRSGGQIEQNPGY</sequence>
<dbReference type="InterPro" id="IPR033985">
    <property type="entry name" value="SusD-like_N"/>
</dbReference>
<dbReference type="Pfam" id="PF14322">
    <property type="entry name" value="SusD-like_3"/>
    <property type="match status" value="1"/>
</dbReference>
<protein>
    <submittedName>
        <fullName evidence="9">RagB/SusD family nutrient uptake outer membrane protein</fullName>
    </submittedName>
</protein>
<dbReference type="InterPro" id="IPR012944">
    <property type="entry name" value="SusD_RagB_dom"/>
</dbReference>
<keyword evidence="4" id="KW-0472">Membrane</keyword>
<evidence type="ECO:0000256" key="2">
    <source>
        <dbReference type="ARBA" id="ARBA00006275"/>
    </source>
</evidence>
<organism evidence="9">
    <name type="scientific">Roseihalotalea indica</name>
    <dbReference type="NCBI Taxonomy" id="2867963"/>
    <lineage>
        <taxon>Bacteria</taxon>
        <taxon>Pseudomonadati</taxon>
        <taxon>Bacteroidota</taxon>
        <taxon>Cytophagia</taxon>
        <taxon>Cytophagales</taxon>
        <taxon>Catalimonadaceae</taxon>
        <taxon>Roseihalotalea</taxon>
    </lineage>
</organism>
<reference evidence="9" key="1">
    <citation type="journal article" date="2023" name="Comput. Struct. Biotechnol. J.">
        <title>Discovery of a novel marine Bacteroidetes with a rich repertoire of carbohydrate-active enzymes.</title>
        <authorList>
            <person name="Chen B."/>
            <person name="Liu G."/>
            <person name="Chen Q."/>
            <person name="Wang H."/>
            <person name="Liu L."/>
            <person name="Tang K."/>
        </authorList>
    </citation>
    <scope>NUCLEOTIDE SEQUENCE</scope>
    <source>
        <strain evidence="9">TK19036</strain>
    </source>
</reference>
<dbReference type="PROSITE" id="PS51257">
    <property type="entry name" value="PROKAR_LIPOPROTEIN"/>
    <property type="match status" value="1"/>
</dbReference>
<evidence type="ECO:0000256" key="6">
    <source>
        <dbReference type="SAM" id="SignalP"/>
    </source>
</evidence>
<dbReference type="SUPFAM" id="SSF48452">
    <property type="entry name" value="TPR-like"/>
    <property type="match status" value="1"/>
</dbReference>
<dbReference type="CDD" id="cd08977">
    <property type="entry name" value="SusD"/>
    <property type="match status" value="1"/>
</dbReference>
<dbReference type="InterPro" id="IPR011990">
    <property type="entry name" value="TPR-like_helical_dom_sf"/>
</dbReference>
<comment type="subcellular location">
    <subcellularLocation>
        <location evidence="1">Cell outer membrane</location>
    </subcellularLocation>
</comment>
<evidence type="ECO:0000256" key="5">
    <source>
        <dbReference type="ARBA" id="ARBA00023237"/>
    </source>
</evidence>
<evidence type="ECO:0000259" key="8">
    <source>
        <dbReference type="Pfam" id="PF14322"/>
    </source>
</evidence>
<accession>A0AA49JCH3</accession>
<feature type="domain" description="RagB/SusD" evidence="7">
    <location>
        <begin position="353"/>
        <end position="473"/>
    </location>
</feature>
<dbReference type="EMBL" id="CP120682">
    <property type="protein sequence ID" value="WKN35663.1"/>
    <property type="molecule type" value="Genomic_DNA"/>
</dbReference>
<name>A0AA49JCH3_9BACT</name>
<evidence type="ECO:0000313" key="9">
    <source>
        <dbReference type="EMBL" id="WKN35663.1"/>
    </source>
</evidence>
<feature type="signal peptide" evidence="6">
    <location>
        <begin position="1"/>
        <end position="22"/>
    </location>
</feature>
<dbReference type="Pfam" id="PF07980">
    <property type="entry name" value="SusD_RagB"/>
    <property type="match status" value="1"/>
</dbReference>
<comment type="similarity">
    <text evidence="2">Belongs to the SusD family.</text>
</comment>
<evidence type="ECO:0000256" key="4">
    <source>
        <dbReference type="ARBA" id="ARBA00023136"/>
    </source>
</evidence>
<keyword evidence="3 6" id="KW-0732">Signal</keyword>
<evidence type="ECO:0000256" key="3">
    <source>
        <dbReference type="ARBA" id="ARBA00022729"/>
    </source>
</evidence>
<proteinExistence type="inferred from homology"/>
<feature type="domain" description="SusD-like N-terminal" evidence="8">
    <location>
        <begin position="111"/>
        <end position="250"/>
    </location>
</feature>
<dbReference type="Gene3D" id="1.25.40.390">
    <property type="match status" value="1"/>
</dbReference>
<evidence type="ECO:0000259" key="7">
    <source>
        <dbReference type="Pfam" id="PF07980"/>
    </source>
</evidence>
<feature type="chain" id="PRO_5041456401" evidence="6">
    <location>
        <begin position="23"/>
        <end position="499"/>
    </location>
</feature>
<evidence type="ECO:0000256" key="1">
    <source>
        <dbReference type="ARBA" id="ARBA00004442"/>
    </source>
</evidence>
<reference evidence="9" key="2">
    <citation type="journal article" date="2024" name="Antonie Van Leeuwenhoek">
        <title>Roseihalotalea indica gen. nov., sp. nov., a halophilic Bacteroidetes from mesopelagic Southwest Indian Ocean with higher carbohydrate metabolic potential.</title>
        <authorList>
            <person name="Chen B."/>
            <person name="Zhang M."/>
            <person name="Lin D."/>
            <person name="Ye J."/>
            <person name="Tang K."/>
        </authorList>
    </citation>
    <scope>NUCLEOTIDE SEQUENCE</scope>
    <source>
        <strain evidence="9">TK19036</strain>
    </source>
</reference>
<gene>
    <name evidence="9" type="ORF">K4G66_25160</name>
</gene>
<dbReference type="AlphaFoldDB" id="A0AA49JCH3"/>
<dbReference type="GO" id="GO:0009279">
    <property type="term" value="C:cell outer membrane"/>
    <property type="evidence" value="ECO:0007669"/>
    <property type="project" value="UniProtKB-SubCell"/>
</dbReference>
<keyword evidence="5" id="KW-0998">Cell outer membrane</keyword>